<comment type="similarity">
    <text evidence="2 5">Belongs to the DegT/DnrJ/EryC1 family.</text>
</comment>
<evidence type="ECO:0000256" key="5">
    <source>
        <dbReference type="RuleBase" id="RU004508"/>
    </source>
</evidence>
<dbReference type="KEGG" id="paru:CYR75_13100"/>
<dbReference type="PANTHER" id="PTHR30244:SF9">
    <property type="entry name" value="PROTEIN RV3402C"/>
    <property type="match status" value="1"/>
</dbReference>
<gene>
    <name evidence="6" type="ORF">CYR75_13100</name>
</gene>
<dbReference type="OrthoDB" id="9768668at2"/>
<keyword evidence="1 4" id="KW-0663">Pyridoxal phosphate</keyword>
<dbReference type="PANTHER" id="PTHR30244">
    <property type="entry name" value="TRANSAMINASE"/>
    <property type="match status" value="1"/>
</dbReference>
<dbReference type="GO" id="GO:0030170">
    <property type="term" value="F:pyridoxal phosphate binding"/>
    <property type="evidence" value="ECO:0007669"/>
    <property type="project" value="TreeGrafter"/>
</dbReference>
<dbReference type="GO" id="GO:0000271">
    <property type="term" value="P:polysaccharide biosynthetic process"/>
    <property type="evidence" value="ECO:0007669"/>
    <property type="project" value="TreeGrafter"/>
</dbReference>
<accession>A0A2K9MHI2</accession>
<evidence type="ECO:0000313" key="6">
    <source>
        <dbReference type="EMBL" id="AUM75098.1"/>
    </source>
</evidence>
<dbReference type="PIRSF" id="PIRSF000390">
    <property type="entry name" value="PLP_StrS"/>
    <property type="match status" value="1"/>
</dbReference>
<protein>
    <submittedName>
        <fullName evidence="6">DegT/DnrJ/EryC1/StrS family aminotransferase</fullName>
    </submittedName>
</protein>
<dbReference type="Proteomes" id="UP000234882">
    <property type="component" value="Chromosome"/>
</dbReference>
<keyword evidence="7" id="KW-1185">Reference proteome</keyword>
<dbReference type="EMBL" id="CP025583">
    <property type="protein sequence ID" value="AUM75098.1"/>
    <property type="molecule type" value="Genomic_DNA"/>
</dbReference>
<organism evidence="6 7">
    <name type="scientific">Paracoccus jeotgali</name>
    <dbReference type="NCBI Taxonomy" id="2065379"/>
    <lineage>
        <taxon>Bacteria</taxon>
        <taxon>Pseudomonadati</taxon>
        <taxon>Pseudomonadota</taxon>
        <taxon>Alphaproteobacteria</taxon>
        <taxon>Rhodobacterales</taxon>
        <taxon>Paracoccaceae</taxon>
        <taxon>Paracoccus</taxon>
    </lineage>
</organism>
<reference evidence="7" key="1">
    <citation type="submission" date="2017-12" db="EMBL/GenBank/DDBJ databases">
        <title>Genomic analysis of Paracoccus sp. CBA4604.</title>
        <authorList>
            <person name="Roh S.W."/>
            <person name="Kim J.Y."/>
            <person name="Kim J.S."/>
        </authorList>
    </citation>
    <scope>NUCLEOTIDE SEQUENCE [LARGE SCALE GENOMIC DNA]</scope>
    <source>
        <strain evidence="7">CBA4604</strain>
    </source>
</reference>
<evidence type="ECO:0000256" key="1">
    <source>
        <dbReference type="ARBA" id="ARBA00022898"/>
    </source>
</evidence>
<dbReference type="InterPro" id="IPR015424">
    <property type="entry name" value="PyrdxlP-dep_Trfase"/>
</dbReference>
<evidence type="ECO:0000256" key="3">
    <source>
        <dbReference type="PIRSR" id="PIRSR000390-1"/>
    </source>
</evidence>
<sequence length="372" mass="39068">MERPSLVVAGQPLMPRADALTRLMSEALDAGFLTNGGVLHQRLESEMQGLLGAPGRLVSSGTMALMLALRMGGLPEGAEIVTTPLTFAATVQAIRWCGFRPIFADVDPVTLTLCPRAAEAAITPRTAAILPVHFLGHICDVAAFDDLARRRGLWLVYDAAHAFGQTVHDRSVASFGDLSAFSLHATKLMHSAEGGAVAGPAADVEQLARLRNFGLQGGRMTQHGTNAKMSECNAAMGLAVLPLLPAEIAARDALRAAYDAALQDIPGVTPLAAQPGVRPGLIYYSLMLPPPKRMRLLAALAEGGILARDHFPLLSGQGTCLPDARIVTVSGEPVAPSLAPRLISLPFHGKVTGDDVARIAAITRKVAETADP</sequence>
<dbReference type="AlphaFoldDB" id="A0A2K9MHI2"/>
<dbReference type="GO" id="GO:0008483">
    <property type="term" value="F:transaminase activity"/>
    <property type="evidence" value="ECO:0007669"/>
    <property type="project" value="UniProtKB-KW"/>
</dbReference>
<keyword evidence="6" id="KW-0808">Transferase</keyword>
<dbReference type="InterPro" id="IPR015421">
    <property type="entry name" value="PyrdxlP-dep_Trfase_major"/>
</dbReference>
<evidence type="ECO:0000256" key="2">
    <source>
        <dbReference type="ARBA" id="ARBA00037999"/>
    </source>
</evidence>
<dbReference type="SUPFAM" id="SSF53383">
    <property type="entry name" value="PLP-dependent transferases"/>
    <property type="match status" value="1"/>
</dbReference>
<name>A0A2K9MHI2_9RHOB</name>
<dbReference type="Gene3D" id="3.40.640.10">
    <property type="entry name" value="Type I PLP-dependent aspartate aminotransferase-like (Major domain)"/>
    <property type="match status" value="1"/>
</dbReference>
<dbReference type="RefSeq" id="WP_101500443.1">
    <property type="nucleotide sequence ID" value="NZ_CP025583.1"/>
</dbReference>
<evidence type="ECO:0000313" key="7">
    <source>
        <dbReference type="Proteomes" id="UP000234882"/>
    </source>
</evidence>
<keyword evidence="6" id="KW-0032">Aminotransferase</keyword>
<dbReference type="InterPro" id="IPR000653">
    <property type="entry name" value="DegT/StrS_aminotransferase"/>
</dbReference>
<proteinExistence type="inferred from homology"/>
<dbReference type="CDD" id="cd00616">
    <property type="entry name" value="AHBA_syn"/>
    <property type="match status" value="1"/>
</dbReference>
<feature type="active site" description="Proton acceptor" evidence="3">
    <location>
        <position position="187"/>
    </location>
</feature>
<feature type="modified residue" description="N6-(pyridoxal phosphate)lysine" evidence="4">
    <location>
        <position position="187"/>
    </location>
</feature>
<evidence type="ECO:0000256" key="4">
    <source>
        <dbReference type="PIRSR" id="PIRSR000390-2"/>
    </source>
</evidence>
<dbReference type="Pfam" id="PF01041">
    <property type="entry name" value="DegT_DnrJ_EryC1"/>
    <property type="match status" value="1"/>
</dbReference>